<dbReference type="Gene3D" id="3.40.50.2000">
    <property type="entry name" value="Glycogen Phosphorylase B"/>
    <property type="match status" value="1"/>
</dbReference>
<dbReference type="KEGG" id="fya:KMW28_10800"/>
<dbReference type="RefSeq" id="WP_169663409.1">
    <property type="nucleotide sequence ID" value="NZ_CP076132.1"/>
</dbReference>
<dbReference type="Proteomes" id="UP000678679">
    <property type="component" value="Chromosome 1"/>
</dbReference>
<dbReference type="AlphaFoldDB" id="A0AAX1MYD4"/>
<evidence type="ECO:0000313" key="1">
    <source>
        <dbReference type="EMBL" id="QWG00141.1"/>
    </source>
</evidence>
<keyword evidence="2" id="KW-1185">Reference proteome</keyword>
<evidence type="ECO:0000313" key="2">
    <source>
        <dbReference type="Proteomes" id="UP000678679"/>
    </source>
</evidence>
<protein>
    <recommendedName>
        <fullName evidence="3">Glycosyltransferase</fullName>
    </recommendedName>
</protein>
<dbReference type="EMBL" id="CP076132">
    <property type="protein sequence ID" value="QWG00141.1"/>
    <property type="molecule type" value="Genomic_DNA"/>
</dbReference>
<accession>A0AAX1MYD4</accession>
<gene>
    <name evidence="1" type="ORF">KMW28_10800</name>
</gene>
<reference evidence="1 2" key="1">
    <citation type="submission" date="2021-05" db="EMBL/GenBank/DDBJ databases">
        <title>Comparative genomic studies on the polysaccharide-degrading batcterial strains of the Flammeovirga genus.</title>
        <authorList>
            <person name="Zewei F."/>
            <person name="Zheng Z."/>
            <person name="Yu L."/>
            <person name="Ruyue G."/>
            <person name="Yanhong M."/>
            <person name="Yuanyuan C."/>
            <person name="Jingyan G."/>
            <person name="Wenjun H."/>
        </authorList>
    </citation>
    <scope>NUCLEOTIDE SEQUENCE [LARGE SCALE GENOMIC DNA]</scope>
    <source>
        <strain evidence="1 2">NBRC:100898</strain>
    </source>
</reference>
<organism evidence="1 2">
    <name type="scientific">Flammeovirga yaeyamensis</name>
    <dbReference type="NCBI Taxonomy" id="367791"/>
    <lineage>
        <taxon>Bacteria</taxon>
        <taxon>Pseudomonadati</taxon>
        <taxon>Bacteroidota</taxon>
        <taxon>Cytophagia</taxon>
        <taxon>Cytophagales</taxon>
        <taxon>Flammeovirgaceae</taxon>
        <taxon>Flammeovirga</taxon>
    </lineage>
</organism>
<evidence type="ECO:0008006" key="3">
    <source>
        <dbReference type="Google" id="ProtNLM"/>
    </source>
</evidence>
<sequence length="367" mass="42603">MKVVLGSVLKPVNDSRVYKKIGKSLAKLASSEILIVGTDIKDATPEEGNIKFYPIFKEKKKVVHRLVANNHFFRFLKKHQPDIIIIHTIELIPSIILFKYLHPEVKIIYDILENYPLNFTEQRYHKKYLSPILSFAAQRIENLCFKYVDHLFVAEKTYFEEKKLPINKATILENKYGGEIELRSFQPGKIHFLMCGSITKIFGAHHFLDFIDAVKKLKIEKYTFSIIGKAYEKDIIERIRIAELKYQNVSAIGIEEFVSHDLIVEKMLEANFVCLPYPYNKSTKGCIPTKMYECLALKIPMIINPNPLWENITNPQNAALYHDFTSNNVTDLLKKLDSYVGYKNSPDQIDPLWKSEEEKLLKVIQTL</sequence>
<proteinExistence type="predicted"/>
<name>A0AAX1MYD4_9BACT</name>
<dbReference type="SUPFAM" id="SSF53756">
    <property type="entry name" value="UDP-Glycosyltransferase/glycogen phosphorylase"/>
    <property type="match status" value="1"/>
</dbReference>